<keyword evidence="1" id="KW-0001">2Fe-2S</keyword>
<dbReference type="Gene3D" id="3.30.530.20">
    <property type="match status" value="1"/>
</dbReference>
<dbReference type="CDD" id="cd00207">
    <property type="entry name" value="fer2"/>
    <property type="match status" value="1"/>
</dbReference>
<dbReference type="InterPro" id="IPR036010">
    <property type="entry name" value="2Fe-2S_ferredoxin-like_sf"/>
</dbReference>
<dbReference type="AlphaFoldDB" id="A0A447D111"/>
<dbReference type="InterPro" id="IPR012675">
    <property type="entry name" value="Beta-grasp_dom_sf"/>
</dbReference>
<dbReference type="InterPro" id="IPR010419">
    <property type="entry name" value="CO_DH_gsu"/>
</dbReference>
<evidence type="ECO:0000313" key="9">
    <source>
        <dbReference type="Proteomes" id="UP000289200"/>
    </source>
</evidence>
<dbReference type="InterPro" id="IPR036884">
    <property type="entry name" value="2Fe-2S-bd_dom_sf"/>
</dbReference>
<dbReference type="EMBL" id="UWOC01000203">
    <property type="protein sequence ID" value="VCU11226.1"/>
    <property type="molecule type" value="Genomic_DNA"/>
</dbReference>
<evidence type="ECO:0000256" key="2">
    <source>
        <dbReference type="ARBA" id="ARBA00022723"/>
    </source>
</evidence>
<dbReference type="Pfam" id="PF06240">
    <property type="entry name" value="COXG"/>
    <property type="match status" value="1"/>
</dbReference>
<protein>
    <submittedName>
        <fullName evidence="8">Caffeine dehydrogenase subunit gamma</fullName>
    </submittedName>
</protein>
<evidence type="ECO:0000256" key="4">
    <source>
        <dbReference type="ARBA" id="ARBA00023004"/>
    </source>
</evidence>
<dbReference type="Proteomes" id="UP000289200">
    <property type="component" value="Unassembled WGS sequence"/>
</dbReference>
<dbReference type="CDD" id="cd07823">
    <property type="entry name" value="SRPBCC_5"/>
    <property type="match status" value="1"/>
</dbReference>
<dbReference type="InterPro" id="IPR023393">
    <property type="entry name" value="START-like_dom_sf"/>
</dbReference>
<dbReference type="OrthoDB" id="8417304at2"/>
<dbReference type="Pfam" id="PF00111">
    <property type="entry name" value="Fer2"/>
    <property type="match status" value="1"/>
</dbReference>
<dbReference type="GO" id="GO:0051537">
    <property type="term" value="F:2 iron, 2 sulfur cluster binding"/>
    <property type="evidence" value="ECO:0007669"/>
    <property type="project" value="UniProtKB-KW"/>
</dbReference>
<evidence type="ECO:0000256" key="5">
    <source>
        <dbReference type="ARBA" id="ARBA00023014"/>
    </source>
</evidence>
<keyword evidence="3" id="KW-0560">Oxidoreductase</keyword>
<keyword evidence="5" id="KW-0411">Iron-sulfur</keyword>
<dbReference type="SUPFAM" id="SSF47741">
    <property type="entry name" value="CO dehydrogenase ISP C-domain like"/>
    <property type="match status" value="1"/>
</dbReference>
<dbReference type="GO" id="GO:0016491">
    <property type="term" value="F:oxidoreductase activity"/>
    <property type="evidence" value="ECO:0007669"/>
    <property type="project" value="UniProtKB-KW"/>
</dbReference>
<gene>
    <name evidence="8" type="primary">cdhC_4</name>
    <name evidence="8" type="ORF">RHODGE_RHODGE_04757</name>
</gene>
<proteinExistence type="predicted"/>
<dbReference type="InterPro" id="IPR006058">
    <property type="entry name" value="2Fe2S_fd_BS"/>
</dbReference>
<keyword evidence="4" id="KW-0408">Iron</keyword>
<dbReference type="InterPro" id="IPR001041">
    <property type="entry name" value="2Fe-2S_ferredoxin-type"/>
</dbReference>
<sequence>MTRLSLEVNGRPVTADVTPRTHLADFLREQLLLTGTHIGCEHGVCGACTVEIDGEIARSCITFAVACEGARVRTIEGFDDDPLMARMRRAFTTEHALQCGYCTPGMMIAARDLVRRKAATPDLDIRTEMSGNLCRCTGYAGIVAAIESVVAERPAVPATAADPARWRGPAPGPDATATVAATAPSPTAPAAPRSAPAQATAPAPARPIAVEVGPVTVVDGETRFTESFVLEHPPEAVWALMSDPQRVAACMPGLTLDPPDPDGRLAGRMEVRLGPITAGFSGEGTATRDDSARRMVIEGRGRDRKSGSQAAGRVEYVLSDTAGPNATPATRVDCVIGFTLQGPLAQFGRSDLVRDLVARIGEAFARTVDLRLRAPGDATVAPVPLGGGSLLVGVLVGRLRRLLARLFGRGGA</sequence>
<evidence type="ECO:0000259" key="7">
    <source>
        <dbReference type="PROSITE" id="PS51085"/>
    </source>
</evidence>
<dbReference type="SUPFAM" id="SSF54292">
    <property type="entry name" value="2Fe-2S ferredoxin-like"/>
    <property type="match status" value="1"/>
</dbReference>
<dbReference type="Pfam" id="PF01799">
    <property type="entry name" value="Fer2_2"/>
    <property type="match status" value="1"/>
</dbReference>
<dbReference type="Gene3D" id="3.10.20.30">
    <property type="match status" value="1"/>
</dbReference>
<evidence type="ECO:0000313" key="8">
    <source>
        <dbReference type="EMBL" id="VCU11226.1"/>
    </source>
</evidence>
<dbReference type="PROSITE" id="PS00197">
    <property type="entry name" value="2FE2S_FER_1"/>
    <property type="match status" value="1"/>
</dbReference>
<evidence type="ECO:0000256" key="3">
    <source>
        <dbReference type="ARBA" id="ARBA00023002"/>
    </source>
</evidence>
<comment type="caution">
    <text evidence="8">The sequence shown here is derived from an EMBL/GenBank/DDBJ whole genome shotgun (WGS) entry which is preliminary data.</text>
</comment>
<name>A0A447D111_9BRAD</name>
<feature type="compositionally biased region" description="Low complexity" evidence="6">
    <location>
        <begin position="173"/>
        <end position="203"/>
    </location>
</feature>
<dbReference type="InterPro" id="IPR002888">
    <property type="entry name" value="2Fe-2S-bd"/>
</dbReference>
<reference evidence="9" key="1">
    <citation type="submission" date="2018-10" db="EMBL/GenBank/DDBJ databases">
        <authorList>
            <person name="Peiro R."/>
            <person name="Begona"/>
            <person name="Cbmso G."/>
            <person name="Lopez M."/>
            <person name="Gonzalez S."/>
            <person name="Sacristan E."/>
            <person name="Castillo E."/>
        </authorList>
    </citation>
    <scope>NUCLEOTIDE SEQUENCE [LARGE SCALE GENOMIC DNA]</scope>
</reference>
<keyword evidence="2" id="KW-0479">Metal-binding</keyword>
<dbReference type="InterPro" id="IPR051452">
    <property type="entry name" value="Diverse_Oxidoreductases"/>
</dbReference>
<dbReference type="SUPFAM" id="SSF55961">
    <property type="entry name" value="Bet v1-like"/>
    <property type="match status" value="1"/>
</dbReference>
<feature type="region of interest" description="Disordered" evidence="6">
    <location>
        <begin position="158"/>
        <end position="203"/>
    </location>
</feature>
<dbReference type="PANTHER" id="PTHR44379:SF8">
    <property type="entry name" value="XANTHINE DEHYDROGENASE IRON-SULFUR-BINDING SUBUNIT XDHC-RELATED"/>
    <property type="match status" value="1"/>
</dbReference>
<dbReference type="GO" id="GO:0046872">
    <property type="term" value="F:metal ion binding"/>
    <property type="evidence" value="ECO:0007669"/>
    <property type="project" value="UniProtKB-KW"/>
</dbReference>
<dbReference type="PROSITE" id="PS51085">
    <property type="entry name" value="2FE2S_FER_2"/>
    <property type="match status" value="1"/>
</dbReference>
<keyword evidence="9" id="KW-1185">Reference proteome</keyword>
<accession>A0A447D111</accession>
<feature type="domain" description="2Fe-2S ferredoxin-type" evidence="7">
    <location>
        <begin position="2"/>
        <end position="78"/>
    </location>
</feature>
<evidence type="ECO:0000256" key="1">
    <source>
        <dbReference type="ARBA" id="ARBA00022714"/>
    </source>
</evidence>
<dbReference type="RefSeq" id="WP_129611492.1">
    <property type="nucleotide sequence ID" value="NZ_UWOC01000203.1"/>
</dbReference>
<organism evidence="8 9">
    <name type="scientific">Rhodoplanes serenus</name>
    <dbReference type="NCBI Taxonomy" id="200615"/>
    <lineage>
        <taxon>Bacteria</taxon>
        <taxon>Pseudomonadati</taxon>
        <taxon>Pseudomonadota</taxon>
        <taxon>Alphaproteobacteria</taxon>
        <taxon>Hyphomicrobiales</taxon>
        <taxon>Nitrobacteraceae</taxon>
        <taxon>Rhodoplanes</taxon>
    </lineage>
</organism>
<dbReference type="Gene3D" id="1.10.150.120">
    <property type="entry name" value="[2Fe-2S]-binding domain"/>
    <property type="match status" value="1"/>
</dbReference>
<dbReference type="PANTHER" id="PTHR44379">
    <property type="entry name" value="OXIDOREDUCTASE WITH IRON-SULFUR SUBUNIT"/>
    <property type="match status" value="1"/>
</dbReference>
<evidence type="ECO:0000256" key="6">
    <source>
        <dbReference type="SAM" id="MobiDB-lite"/>
    </source>
</evidence>
<dbReference type="FunFam" id="3.10.20.30:FF:000020">
    <property type="entry name" value="Xanthine dehydrogenase iron-sulfur subunit"/>
    <property type="match status" value="1"/>
</dbReference>